<dbReference type="InterPro" id="IPR019734">
    <property type="entry name" value="TPR_rpt"/>
</dbReference>
<keyword evidence="4" id="KW-1185">Reference proteome</keyword>
<dbReference type="SMART" id="SM00028">
    <property type="entry name" value="TPR"/>
    <property type="match status" value="5"/>
</dbReference>
<dbReference type="Pfam" id="PF13374">
    <property type="entry name" value="TPR_10"/>
    <property type="match status" value="3"/>
</dbReference>
<evidence type="ECO:0000313" key="3">
    <source>
        <dbReference type="EMBL" id="QXJ25777.1"/>
    </source>
</evidence>
<dbReference type="EMBL" id="CP059572">
    <property type="protein sequence ID" value="QXJ25777.1"/>
    <property type="molecule type" value="Genomic_DNA"/>
</dbReference>
<dbReference type="Proteomes" id="UP001049518">
    <property type="component" value="Chromosome"/>
</dbReference>
<evidence type="ECO:0000256" key="1">
    <source>
        <dbReference type="SAM" id="MobiDB-lite"/>
    </source>
</evidence>
<sequence>MSASKGPEQLPSSPPVVFKPGERSVAAGRISGIVSTGDHTTNNQSVLSPGALRPVAEAEAPPGLMNVPGRHHLFVGRCDELKELDLALQGPGGVVVAAVHGLGGVGKSTLAARYAAARSDSGRGYAANPVWWIAAESSDGVQAGLAGLALRVQPLLQSVLALEELARWALDWLGCHQDWLLILDNVNDPADIAPVMDRVSRGRVLVTSRLGEGWHRFGARVVRLEVLTEVQAVELLTRIAAADRTAIGAGRHESDAADLDGADLDGAAELVGVLGYLPLAVEQAAAFVHQNRLSPRAYLELLTASPAQMFDKAAAGGDAERTIARIWRITLGKLASVPLAGHILRVLSWYAPQDIPRTLLEALPATGTGSVTGTAPGRPMTQPSDLRGEQSPTEPRPGPPPADGIAEDTPARDTVDPVQLQQALGMLAAYNMISLERDGTIRMHRLVQSLARTPDPADPHRQPADVADARADATVLLDHARPDAPDEPAGWPRWRLLLPHIDALADHAPSGTDTATTSLLFDRTAAFLQNQGALARALPYIERALTSRQRLLGDHHPNTLASRSNLAYAYREAGQLGRAIPLLEQTLADIKRELGDDHPNTLASRNNLAYAYREAGQLERAIPLFEQTLADTERVLGTDHPDTLTSRGNLAHAYRDAGDLGRAIPLLEQTLADRQRVLGEDHRHTLISCNNLARAYLAAGDLGRAMPLLEQTLADRQRVLGEDHPDTLLSCNNLANAYQDAGELERAILLFEQNLANRQRVLGDGHPHTLTSRNNLARAYANAGDLRRALSILEQAVAESSRILGELNPVTRRLCDDLEDARRTYKRQ</sequence>
<dbReference type="Pfam" id="PF00931">
    <property type="entry name" value="NB-ARC"/>
    <property type="match status" value="1"/>
</dbReference>
<protein>
    <submittedName>
        <fullName evidence="3">Tetratricopeptide repeat protein</fullName>
    </submittedName>
</protein>
<dbReference type="InterPro" id="IPR002182">
    <property type="entry name" value="NB-ARC"/>
</dbReference>
<dbReference type="InterPro" id="IPR027417">
    <property type="entry name" value="P-loop_NTPase"/>
</dbReference>
<dbReference type="PANTHER" id="PTHR46082">
    <property type="entry name" value="ATP/GTP-BINDING PROTEIN-RELATED"/>
    <property type="match status" value="1"/>
</dbReference>
<reference evidence="3" key="1">
    <citation type="submission" date="2020-07" db="EMBL/GenBank/DDBJ databases">
        <authorList>
            <person name="Tarantini F.S."/>
            <person name="Hong K.W."/>
            <person name="Chan K.G."/>
        </authorList>
    </citation>
    <scope>NUCLEOTIDE SEQUENCE</scope>
    <source>
        <strain evidence="3">32-07</strain>
    </source>
</reference>
<dbReference type="Gene3D" id="3.40.50.300">
    <property type="entry name" value="P-loop containing nucleotide triphosphate hydrolases"/>
    <property type="match status" value="1"/>
</dbReference>
<dbReference type="Gene3D" id="1.25.40.10">
    <property type="entry name" value="Tetratricopeptide repeat domain"/>
    <property type="match status" value="2"/>
</dbReference>
<proteinExistence type="predicted"/>
<evidence type="ECO:0000259" key="2">
    <source>
        <dbReference type="Pfam" id="PF00931"/>
    </source>
</evidence>
<dbReference type="RefSeq" id="WP_231331961.1">
    <property type="nucleotide sequence ID" value="NZ_CP059572.1"/>
</dbReference>
<feature type="region of interest" description="Disordered" evidence="1">
    <location>
        <begin position="366"/>
        <end position="415"/>
    </location>
</feature>
<dbReference type="Pfam" id="PF13424">
    <property type="entry name" value="TPR_12"/>
    <property type="match status" value="2"/>
</dbReference>
<dbReference type="InterPro" id="IPR053137">
    <property type="entry name" value="NLR-like"/>
</dbReference>
<gene>
    <name evidence="3" type="ORF">AGRA3207_007327</name>
</gene>
<organism evidence="3 4">
    <name type="scientific">Actinomadura graeca</name>
    <dbReference type="NCBI Taxonomy" id="2750812"/>
    <lineage>
        <taxon>Bacteria</taxon>
        <taxon>Bacillati</taxon>
        <taxon>Actinomycetota</taxon>
        <taxon>Actinomycetes</taxon>
        <taxon>Streptosporangiales</taxon>
        <taxon>Thermomonosporaceae</taxon>
        <taxon>Actinomadura</taxon>
    </lineage>
</organism>
<evidence type="ECO:0000313" key="4">
    <source>
        <dbReference type="Proteomes" id="UP001049518"/>
    </source>
</evidence>
<dbReference type="NCBIfam" id="NF040586">
    <property type="entry name" value="FxSxx_TPR"/>
    <property type="match status" value="1"/>
</dbReference>
<accession>A0ABX8R752</accession>
<dbReference type="PANTHER" id="PTHR46082:SF6">
    <property type="entry name" value="AAA+ ATPASE DOMAIN-CONTAINING PROTEIN-RELATED"/>
    <property type="match status" value="1"/>
</dbReference>
<dbReference type="InterPro" id="IPR011990">
    <property type="entry name" value="TPR-like_helical_dom_sf"/>
</dbReference>
<feature type="domain" description="NB-ARC" evidence="2">
    <location>
        <begin position="93"/>
        <end position="242"/>
    </location>
</feature>
<dbReference type="SUPFAM" id="SSF52540">
    <property type="entry name" value="P-loop containing nucleoside triphosphate hydrolases"/>
    <property type="match status" value="1"/>
</dbReference>
<name>A0ABX8R752_9ACTN</name>
<dbReference type="PRINTS" id="PR00381">
    <property type="entry name" value="KINESINLIGHT"/>
</dbReference>
<dbReference type="SUPFAM" id="SSF48452">
    <property type="entry name" value="TPR-like"/>
    <property type="match status" value="3"/>
</dbReference>